<comment type="caution">
    <text evidence="2">The sequence shown here is derived from an EMBL/GenBank/DDBJ whole genome shotgun (WGS) entry which is preliminary data.</text>
</comment>
<reference evidence="2 3" key="1">
    <citation type="journal article" date="2019" name="Genome Biol. Evol.">
        <title>Insights into the evolution of the New World diploid cottons (Gossypium, subgenus Houzingenia) based on genome sequencing.</title>
        <authorList>
            <person name="Grover C.E."/>
            <person name="Arick M.A. 2nd"/>
            <person name="Thrash A."/>
            <person name="Conover J.L."/>
            <person name="Sanders W.S."/>
            <person name="Peterson D.G."/>
            <person name="Frelichowski J.E."/>
            <person name="Scheffler J.A."/>
            <person name="Scheffler B.E."/>
            <person name="Wendel J.F."/>
        </authorList>
    </citation>
    <scope>NUCLEOTIDE SEQUENCE [LARGE SCALE GENOMIC DNA]</scope>
    <source>
        <strain evidence="2">0</strain>
        <tissue evidence="2">Leaf</tissue>
    </source>
</reference>
<feature type="region of interest" description="Disordered" evidence="1">
    <location>
        <begin position="1"/>
        <end position="45"/>
    </location>
</feature>
<proteinExistence type="predicted"/>
<evidence type="ECO:0000313" key="2">
    <source>
        <dbReference type="EMBL" id="MBA0805052.1"/>
    </source>
</evidence>
<keyword evidence="3" id="KW-1185">Reference proteome</keyword>
<gene>
    <name evidence="2" type="ORF">Gohar_004597</name>
</gene>
<feature type="non-terminal residue" evidence="2">
    <location>
        <position position="97"/>
    </location>
</feature>
<dbReference type="OrthoDB" id="990388at2759"/>
<evidence type="ECO:0000313" key="3">
    <source>
        <dbReference type="Proteomes" id="UP000593560"/>
    </source>
</evidence>
<protein>
    <submittedName>
        <fullName evidence="2">Uncharacterized protein</fullName>
    </submittedName>
</protein>
<accession>A0A7J9H5P5</accession>
<name>A0A7J9H5P5_9ROSI</name>
<dbReference type="AlphaFoldDB" id="A0A7J9H5P5"/>
<dbReference type="Proteomes" id="UP000593560">
    <property type="component" value="Unassembled WGS sequence"/>
</dbReference>
<evidence type="ECO:0000256" key="1">
    <source>
        <dbReference type="SAM" id="MobiDB-lite"/>
    </source>
</evidence>
<organism evidence="2 3">
    <name type="scientific">Gossypium harknessii</name>
    <dbReference type="NCBI Taxonomy" id="34285"/>
    <lineage>
        <taxon>Eukaryota</taxon>
        <taxon>Viridiplantae</taxon>
        <taxon>Streptophyta</taxon>
        <taxon>Embryophyta</taxon>
        <taxon>Tracheophyta</taxon>
        <taxon>Spermatophyta</taxon>
        <taxon>Magnoliopsida</taxon>
        <taxon>eudicotyledons</taxon>
        <taxon>Gunneridae</taxon>
        <taxon>Pentapetalae</taxon>
        <taxon>rosids</taxon>
        <taxon>malvids</taxon>
        <taxon>Malvales</taxon>
        <taxon>Malvaceae</taxon>
        <taxon>Malvoideae</taxon>
        <taxon>Gossypium</taxon>
    </lineage>
</organism>
<sequence>MDDNEIMTQKGKEKVREGEEESASTKCKRKRIKGSNGEYHEDSPSRMVRRRLIESLSPYKAVADILKRVRRSVKEDWIVGGEFNAIINDTEKEGGRR</sequence>
<dbReference type="EMBL" id="JABFAD010000008">
    <property type="protein sequence ID" value="MBA0805052.1"/>
    <property type="molecule type" value="Genomic_DNA"/>
</dbReference>